<evidence type="ECO:0000256" key="1">
    <source>
        <dbReference type="ARBA" id="ARBA00004123"/>
    </source>
</evidence>
<evidence type="ECO:0000313" key="5">
    <source>
        <dbReference type="EMBL" id="KAJ8983798.1"/>
    </source>
</evidence>
<dbReference type="Gene3D" id="3.30.710.10">
    <property type="entry name" value="Potassium Channel Kv1.1, Chain A"/>
    <property type="match status" value="1"/>
</dbReference>
<organism evidence="5 6">
    <name type="scientific">Molorchus minor</name>
    <dbReference type="NCBI Taxonomy" id="1323400"/>
    <lineage>
        <taxon>Eukaryota</taxon>
        <taxon>Metazoa</taxon>
        <taxon>Ecdysozoa</taxon>
        <taxon>Arthropoda</taxon>
        <taxon>Hexapoda</taxon>
        <taxon>Insecta</taxon>
        <taxon>Pterygota</taxon>
        <taxon>Neoptera</taxon>
        <taxon>Endopterygota</taxon>
        <taxon>Coleoptera</taxon>
        <taxon>Polyphaga</taxon>
        <taxon>Cucujiformia</taxon>
        <taxon>Chrysomeloidea</taxon>
        <taxon>Cerambycidae</taxon>
        <taxon>Lamiinae</taxon>
        <taxon>Monochamini</taxon>
        <taxon>Molorchus</taxon>
    </lineage>
</organism>
<keyword evidence="6" id="KW-1185">Reference proteome</keyword>
<accession>A0ABQ9K2I1</accession>
<feature type="compositionally biased region" description="Basic and acidic residues" evidence="3">
    <location>
        <begin position="272"/>
        <end position="284"/>
    </location>
</feature>
<sequence length="445" mass="49780">MGGDTSPEQQYSLRWNDFHSSILSSFRHLRDEEDFVDVTLACDGCSFKAHKVVLSACSPYFRRLLKANPCKHPIVILRDVRQKDMESLLRFMYNGEVHIGQEHLTDFFKDCTNVTSQGISRRTSRGRWTKTDNCSGAKDLTLINRKELKADESVTKQGTGAEIYCDMGIKERIISLGIRQYFKLIARTVVLTWNWTPSMYDYTATDMEYLDKQRYLHRNTPLKQHIDHAPIRDLEWTVQIVDCARMTLGPTLCKSTSPAAARDCNNGLGAAQRDKPSQKADREKDQMVLAKEKIRTVCNVNNIIPEFIVSTLGDGPSGNSGGRLIVAPGEEGQEFGERQLHPGQGGEVPSRGNGDMQESLLGQALEGGPTILTKEKVNSDSSIQAQSTGEDSNSSDTAMSEHVDEPVTPKTEPSEYPMLDDHHPFSTNGGLMDPTRTPGDFRERY</sequence>
<protein>
    <recommendedName>
        <fullName evidence="4">BTB domain-containing protein</fullName>
    </recommendedName>
</protein>
<evidence type="ECO:0000256" key="2">
    <source>
        <dbReference type="ARBA" id="ARBA00023242"/>
    </source>
</evidence>
<comment type="caution">
    <text evidence="5">The sequence shown here is derived from an EMBL/GenBank/DDBJ whole genome shotgun (WGS) entry which is preliminary data.</text>
</comment>
<feature type="region of interest" description="Disordered" evidence="3">
    <location>
        <begin position="370"/>
        <end position="445"/>
    </location>
</feature>
<evidence type="ECO:0000256" key="3">
    <source>
        <dbReference type="SAM" id="MobiDB-lite"/>
    </source>
</evidence>
<dbReference type="SUPFAM" id="SSF54695">
    <property type="entry name" value="POZ domain"/>
    <property type="match status" value="1"/>
</dbReference>
<feature type="region of interest" description="Disordered" evidence="3">
    <location>
        <begin position="335"/>
        <end position="356"/>
    </location>
</feature>
<evidence type="ECO:0000259" key="4">
    <source>
        <dbReference type="PROSITE" id="PS50097"/>
    </source>
</evidence>
<dbReference type="PANTHER" id="PTHR23110">
    <property type="entry name" value="BTB DOMAIN TRANSCRIPTION FACTOR"/>
    <property type="match status" value="1"/>
</dbReference>
<dbReference type="Proteomes" id="UP001162164">
    <property type="component" value="Unassembled WGS sequence"/>
</dbReference>
<gene>
    <name evidence="5" type="ORF">NQ317_008116</name>
</gene>
<feature type="compositionally biased region" description="Polar residues" evidence="3">
    <location>
        <begin position="379"/>
        <end position="398"/>
    </location>
</feature>
<dbReference type="PANTHER" id="PTHR23110:SF98">
    <property type="entry name" value="PRE-LOLA-G, ISOFORM C-RELATED"/>
    <property type="match status" value="1"/>
</dbReference>
<evidence type="ECO:0000313" key="6">
    <source>
        <dbReference type="Proteomes" id="UP001162164"/>
    </source>
</evidence>
<dbReference type="CDD" id="cd18315">
    <property type="entry name" value="BTB_POZ_BAB-like"/>
    <property type="match status" value="1"/>
</dbReference>
<dbReference type="SMART" id="SM00225">
    <property type="entry name" value="BTB"/>
    <property type="match status" value="1"/>
</dbReference>
<dbReference type="EMBL" id="JAPWTJ010000060">
    <property type="protein sequence ID" value="KAJ8983798.1"/>
    <property type="molecule type" value="Genomic_DNA"/>
</dbReference>
<name>A0ABQ9K2I1_9CUCU</name>
<keyword evidence="2" id="KW-0539">Nucleus</keyword>
<feature type="region of interest" description="Disordered" evidence="3">
    <location>
        <begin position="264"/>
        <end position="284"/>
    </location>
</feature>
<reference evidence="5" key="1">
    <citation type="journal article" date="2023" name="Insect Mol. Biol.">
        <title>Genome sequencing provides insights into the evolution of gene families encoding plant cell wall-degrading enzymes in longhorned beetles.</title>
        <authorList>
            <person name="Shin N.R."/>
            <person name="Okamura Y."/>
            <person name="Kirsch R."/>
            <person name="Pauchet Y."/>
        </authorList>
    </citation>
    <scope>NUCLEOTIDE SEQUENCE</scope>
    <source>
        <strain evidence="5">MMC_N1</strain>
    </source>
</reference>
<dbReference type="InterPro" id="IPR051095">
    <property type="entry name" value="Dros_DevTransReg"/>
</dbReference>
<feature type="domain" description="BTB" evidence="4">
    <location>
        <begin position="36"/>
        <end position="101"/>
    </location>
</feature>
<proteinExistence type="predicted"/>
<dbReference type="PROSITE" id="PS50097">
    <property type="entry name" value="BTB"/>
    <property type="match status" value="1"/>
</dbReference>
<comment type="subcellular location">
    <subcellularLocation>
        <location evidence="1">Nucleus</location>
    </subcellularLocation>
</comment>
<dbReference type="InterPro" id="IPR000210">
    <property type="entry name" value="BTB/POZ_dom"/>
</dbReference>
<dbReference type="Pfam" id="PF00651">
    <property type="entry name" value="BTB"/>
    <property type="match status" value="1"/>
</dbReference>
<dbReference type="InterPro" id="IPR011333">
    <property type="entry name" value="SKP1/BTB/POZ_sf"/>
</dbReference>